<organism evidence="8 9">
    <name type="scientific">Ectocarpus siliculosus</name>
    <name type="common">Brown alga</name>
    <name type="synonym">Conferva siliculosa</name>
    <dbReference type="NCBI Taxonomy" id="2880"/>
    <lineage>
        <taxon>Eukaryota</taxon>
        <taxon>Sar</taxon>
        <taxon>Stramenopiles</taxon>
        <taxon>Ochrophyta</taxon>
        <taxon>PX clade</taxon>
        <taxon>Phaeophyceae</taxon>
        <taxon>Ectocarpales</taxon>
        <taxon>Ectocarpaceae</taxon>
        <taxon>Ectocarpus</taxon>
    </lineage>
</organism>
<evidence type="ECO:0000256" key="5">
    <source>
        <dbReference type="ARBA" id="ARBA00023306"/>
    </source>
</evidence>
<feature type="region of interest" description="Disordered" evidence="7">
    <location>
        <begin position="1"/>
        <end position="24"/>
    </location>
</feature>
<keyword evidence="2" id="KW-0235">DNA replication</keyword>
<feature type="region of interest" description="Disordered" evidence="7">
    <location>
        <begin position="61"/>
        <end position="96"/>
    </location>
</feature>
<protein>
    <submittedName>
        <fullName evidence="8">Uncharacterized protein</fullName>
    </submittedName>
</protein>
<name>D7G2K4_ECTSI</name>
<dbReference type="GO" id="GO:0031390">
    <property type="term" value="C:Ctf18 RFC-like complex"/>
    <property type="evidence" value="ECO:0007669"/>
    <property type="project" value="InterPro"/>
</dbReference>
<evidence type="ECO:0000313" key="9">
    <source>
        <dbReference type="Proteomes" id="UP000002630"/>
    </source>
</evidence>
<dbReference type="GO" id="GO:0003677">
    <property type="term" value="F:DNA binding"/>
    <property type="evidence" value="ECO:0007669"/>
    <property type="project" value="UniProtKB-KW"/>
</dbReference>
<keyword evidence="3" id="KW-0238">DNA-binding</keyword>
<dbReference type="PANTHER" id="PTHR28605:SF1">
    <property type="entry name" value="CHROMOSOME TRANSMISSION FIDELITY FACTOR 8"/>
    <property type="match status" value="1"/>
</dbReference>
<dbReference type="AlphaFoldDB" id="D7G2K4"/>
<sequence length="138" mass="14179">MVELQGELISKDPLSGQPLGSMTSENGKAMLVISNHKLEGKAASEPKPLLVLRKVVVDVNDENCGGGGGSSGATPEGGGDREGEGGGAARRPPAQRVEYRVVGRVARKTIFKTRPKPLIKKLGSGGGRAGGSTARSCM</sequence>
<reference evidence="8 9" key="1">
    <citation type="journal article" date="2010" name="Nature">
        <title>The Ectocarpus genome and the independent evolution of multicellularity in brown algae.</title>
        <authorList>
            <person name="Cock J.M."/>
            <person name="Sterck L."/>
            <person name="Rouze P."/>
            <person name="Scornet D."/>
            <person name="Allen A.E."/>
            <person name="Amoutzias G."/>
            <person name="Anthouard V."/>
            <person name="Artiguenave F."/>
            <person name="Aury J.M."/>
            <person name="Badger J.H."/>
            <person name="Beszteri B."/>
            <person name="Billiau K."/>
            <person name="Bonnet E."/>
            <person name="Bothwell J.H."/>
            <person name="Bowler C."/>
            <person name="Boyen C."/>
            <person name="Brownlee C."/>
            <person name="Carrano C.J."/>
            <person name="Charrier B."/>
            <person name="Cho G.Y."/>
            <person name="Coelho S.M."/>
            <person name="Collen J."/>
            <person name="Corre E."/>
            <person name="Da Silva C."/>
            <person name="Delage L."/>
            <person name="Delaroque N."/>
            <person name="Dittami S.M."/>
            <person name="Doulbeau S."/>
            <person name="Elias M."/>
            <person name="Farnham G."/>
            <person name="Gachon C.M."/>
            <person name="Gschloessl B."/>
            <person name="Heesch S."/>
            <person name="Jabbari K."/>
            <person name="Jubin C."/>
            <person name="Kawai H."/>
            <person name="Kimura K."/>
            <person name="Kloareg B."/>
            <person name="Kupper F.C."/>
            <person name="Lang D."/>
            <person name="Le Bail A."/>
            <person name="Leblanc C."/>
            <person name="Lerouge P."/>
            <person name="Lohr M."/>
            <person name="Lopez P.J."/>
            <person name="Martens C."/>
            <person name="Maumus F."/>
            <person name="Michel G."/>
            <person name="Miranda-Saavedra D."/>
            <person name="Morales J."/>
            <person name="Moreau H."/>
            <person name="Motomura T."/>
            <person name="Nagasato C."/>
            <person name="Napoli C.A."/>
            <person name="Nelson D.R."/>
            <person name="Nyvall-Collen P."/>
            <person name="Peters A.F."/>
            <person name="Pommier C."/>
            <person name="Potin P."/>
            <person name="Poulain J."/>
            <person name="Quesneville H."/>
            <person name="Read B."/>
            <person name="Rensing S.A."/>
            <person name="Ritter A."/>
            <person name="Rousvoal S."/>
            <person name="Samanta M."/>
            <person name="Samson G."/>
            <person name="Schroeder D.C."/>
            <person name="Segurens B."/>
            <person name="Strittmatter M."/>
            <person name="Tonon T."/>
            <person name="Tregear J.W."/>
            <person name="Valentin K."/>
            <person name="von Dassow P."/>
            <person name="Yamagishi T."/>
            <person name="Van de Peer Y."/>
            <person name="Wincker P."/>
        </authorList>
    </citation>
    <scope>NUCLEOTIDE SEQUENCE [LARGE SCALE GENOMIC DNA]</scope>
    <source>
        <strain evidence="9">Ec32 / CCAP1310/4</strain>
    </source>
</reference>
<gene>
    <name evidence="8" type="ORF">Esi_0048_0020</name>
</gene>
<keyword evidence="4" id="KW-0539">Nucleus</keyword>
<evidence type="ECO:0000256" key="2">
    <source>
        <dbReference type="ARBA" id="ARBA00022705"/>
    </source>
</evidence>
<evidence type="ECO:0000256" key="7">
    <source>
        <dbReference type="SAM" id="MobiDB-lite"/>
    </source>
</evidence>
<accession>D7G2K4</accession>
<comment type="similarity">
    <text evidence="6">Belongs to the CTF8 family.</text>
</comment>
<dbReference type="EMBL" id="FN649748">
    <property type="protein sequence ID" value="CBJ26829.1"/>
    <property type="molecule type" value="Genomic_DNA"/>
</dbReference>
<comment type="subcellular location">
    <subcellularLocation>
        <location evidence="1">Nucleus</location>
    </subcellularLocation>
</comment>
<evidence type="ECO:0000256" key="3">
    <source>
        <dbReference type="ARBA" id="ARBA00023125"/>
    </source>
</evidence>
<evidence type="ECO:0000256" key="6">
    <source>
        <dbReference type="ARBA" id="ARBA00038447"/>
    </source>
</evidence>
<evidence type="ECO:0000256" key="1">
    <source>
        <dbReference type="ARBA" id="ARBA00004123"/>
    </source>
</evidence>
<keyword evidence="5" id="KW-0131">Cell cycle</keyword>
<feature type="compositionally biased region" description="Gly residues" evidence="7">
    <location>
        <begin position="64"/>
        <end position="77"/>
    </location>
</feature>
<dbReference type="GO" id="GO:0006260">
    <property type="term" value="P:DNA replication"/>
    <property type="evidence" value="ECO:0007669"/>
    <property type="project" value="UniProtKB-KW"/>
</dbReference>
<dbReference type="GO" id="GO:0007064">
    <property type="term" value="P:mitotic sister chromatid cohesion"/>
    <property type="evidence" value="ECO:0007669"/>
    <property type="project" value="InterPro"/>
</dbReference>
<dbReference type="Pfam" id="PF09696">
    <property type="entry name" value="Ctf8"/>
    <property type="match status" value="1"/>
</dbReference>
<dbReference type="PANTHER" id="PTHR28605">
    <property type="entry name" value="CTF8, CHROMOSOME TRANSMISSION FIDELITY FACTOR 8 HOMOLOG (S. CEREVISIAE)"/>
    <property type="match status" value="1"/>
</dbReference>
<dbReference type="InParanoid" id="D7G2K4"/>
<dbReference type="EMBL" id="FN648685">
    <property type="protein sequence ID" value="CBJ26829.1"/>
    <property type="molecule type" value="Genomic_DNA"/>
</dbReference>
<dbReference type="InterPro" id="IPR018607">
    <property type="entry name" value="Ctf8"/>
</dbReference>
<keyword evidence="9" id="KW-1185">Reference proteome</keyword>
<evidence type="ECO:0000256" key="4">
    <source>
        <dbReference type="ARBA" id="ARBA00023242"/>
    </source>
</evidence>
<proteinExistence type="inferred from homology"/>
<evidence type="ECO:0000313" key="8">
    <source>
        <dbReference type="EMBL" id="CBJ26829.1"/>
    </source>
</evidence>
<dbReference type="Proteomes" id="UP000002630">
    <property type="component" value="Linkage Group LG23"/>
</dbReference>
<feature type="region of interest" description="Disordered" evidence="7">
    <location>
        <begin position="116"/>
        <end position="138"/>
    </location>
</feature>